<reference evidence="6 7" key="1">
    <citation type="submission" date="2018-08" db="EMBL/GenBank/DDBJ databases">
        <title>A genome reference for cultivated species of the human gut microbiota.</title>
        <authorList>
            <person name="Zou Y."/>
            <person name="Xue W."/>
            <person name="Luo G."/>
        </authorList>
    </citation>
    <scope>NUCLEOTIDE SEQUENCE [LARGE SCALE GENOMIC DNA]</scope>
    <source>
        <strain evidence="6 7">AF18-46</strain>
    </source>
</reference>
<sequence length="451" mass="50164">MQTKIQYGSREIKVLKTYDTVIVGGGSAGSSAGYTSAKNGFSTLIIDKAIRLGGSATNALVTPMMRSFTNHHQNFYDLENEMKKFGETRDQHGTAQRWFSAEAMADAWESLYTSCGGELLYDASVCDVILEDQNIKYVIANTIEGLVAIGGRQFVDASGDAVLSRLSGVEVLCGDEEGNNQITSLRFEVGGIDIEKYREYVFSLDDTYSIHRIKGDQFESAMVAGKNFAMEPLFRKGVEAGILIPQDLHYFQNFTIPDKTGVMSFNCPHLVDLKNNTHALERSAAIVYGHQCIRRLVRFLKEMMPGFENCYLVQVASMLGVRESWQIVGKLLMHEEDYPRKARYKDAVARGDWYIDVHSANKSLVHQISYQPGDYYEIPYRAMITNEVENLVVAGRCISTTFLMQASVRIIPTCIDMGEAAGMATVLANQSGTPLNALDGKDIAEKLGEYR</sequence>
<keyword evidence="5" id="KW-0411">Iron-sulfur</keyword>
<dbReference type="EMBL" id="QRWX01000003">
    <property type="protein sequence ID" value="RGT54955.1"/>
    <property type="molecule type" value="Genomic_DNA"/>
</dbReference>
<dbReference type="PANTHER" id="PTHR43498">
    <property type="entry name" value="FERREDOXIN:COB-COM HETERODISULFIDE REDUCTASE SUBUNIT A"/>
    <property type="match status" value="1"/>
</dbReference>
<organism evidence="6 7">
    <name type="scientific">Solobacterium moorei</name>
    <dbReference type="NCBI Taxonomy" id="102148"/>
    <lineage>
        <taxon>Bacteria</taxon>
        <taxon>Bacillati</taxon>
        <taxon>Bacillota</taxon>
        <taxon>Erysipelotrichia</taxon>
        <taxon>Erysipelotrichales</taxon>
        <taxon>Erysipelotrichaceae</taxon>
        <taxon>Solobacterium</taxon>
    </lineage>
</organism>
<dbReference type="Pfam" id="PF12831">
    <property type="entry name" value="FAD_oxidored"/>
    <property type="match status" value="1"/>
</dbReference>
<keyword evidence="2" id="KW-0479">Metal-binding</keyword>
<dbReference type="RefSeq" id="WP_118765012.1">
    <property type="nucleotide sequence ID" value="NZ_CABJCF010000003.1"/>
</dbReference>
<evidence type="ECO:0000313" key="7">
    <source>
        <dbReference type="Proteomes" id="UP000284731"/>
    </source>
</evidence>
<evidence type="ECO:0000256" key="5">
    <source>
        <dbReference type="ARBA" id="ARBA00023014"/>
    </source>
</evidence>
<evidence type="ECO:0000256" key="3">
    <source>
        <dbReference type="ARBA" id="ARBA00023002"/>
    </source>
</evidence>
<proteinExistence type="predicted"/>
<keyword evidence="4" id="KW-0408">Iron</keyword>
<comment type="caution">
    <text evidence="6">The sequence shown here is derived from an EMBL/GenBank/DDBJ whole genome shotgun (WGS) entry which is preliminary data.</text>
</comment>
<gene>
    <name evidence="6" type="ORF">DWX20_07240</name>
</gene>
<name>A0A412PCL0_9FIRM</name>
<protein>
    <submittedName>
        <fullName evidence="6">FAD-dependent oxidoreductase</fullName>
    </submittedName>
</protein>
<dbReference type="Gene3D" id="3.50.50.60">
    <property type="entry name" value="FAD/NAD(P)-binding domain"/>
    <property type="match status" value="1"/>
</dbReference>
<dbReference type="PANTHER" id="PTHR43498:SF1">
    <property type="entry name" value="COB--COM HETERODISULFIDE REDUCTASE IRON-SULFUR SUBUNIT A"/>
    <property type="match status" value="1"/>
</dbReference>
<keyword evidence="1" id="KW-0004">4Fe-4S</keyword>
<dbReference type="SUPFAM" id="SSF51905">
    <property type="entry name" value="FAD/NAD(P)-binding domain"/>
    <property type="match status" value="1"/>
</dbReference>
<dbReference type="AlphaFoldDB" id="A0A412PCL0"/>
<keyword evidence="3" id="KW-0560">Oxidoreductase</keyword>
<dbReference type="GO" id="GO:0051539">
    <property type="term" value="F:4 iron, 4 sulfur cluster binding"/>
    <property type="evidence" value="ECO:0007669"/>
    <property type="project" value="UniProtKB-KW"/>
</dbReference>
<evidence type="ECO:0000313" key="6">
    <source>
        <dbReference type="EMBL" id="RGT54955.1"/>
    </source>
</evidence>
<dbReference type="Proteomes" id="UP000284731">
    <property type="component" value="Unassembled WGS sequence"/>
</dbReference>
<evidence type="ECO:0000256" key="4">
    <source>
        <dbReference type="ARBA" id="ARBA00023004"/>
    </source>
</evidence>
<dbReference type="InterPro" id="IPR036188">
    <property type="entry name" value="FAD/NAD-bd_sf"/>
</dbReference>
<evidence type="ECO:0000256" key="1">
    <source>
        <dbReference type="ARBA" id="ARBA00022485"/>
    </source>
</evidence>
<accession>A0A412PCL0</accession>
<evidence type="ECO:0000256" key="2">
    <source>
        <dbReference type="ARBA" id="ARBA00022723"/>
    </source>
</evidence>
<dbReference type="InterPro" id="IPR039650">
    <property type="entry name" value="HdrA-like"/>
</dbReference>
<dbReference type="GO" id="GO:0046872">
    <property type="term" value="F:metal ion binding"/>
    <property type="evidence" value="ECO:0007669"/>
    <property type="project" value="UniProtKB-KW"/>
</dbReference>
<dbReference type="GO" id="GO:0016491">
    <property type="term" value="F:oxidoreductase activity"/>
    <property type="evidence" value="ECO:0007669"/>
    <property type="project" value="UniProtKB-KW"/>
</dbReference>